<gene>
    <name evidence="1" type="ORF">CPB83DRAFT_851706</name>
</gene>
<dbReference type="AlphaFoldDB" id="A0A9P6EHP4"/>
<organism evidence="1 2">
    <name type="scientific">Crepidotus variabilis</name>
    <dbReference type="NCBI Taxonomy" id="179855"/>
    <lineage>
        <taxon>Eukaryota</taxon>
        <taxon>Fungi</taxon>
        <taxon>Dikarya</taxon>
        <taxon>Basidiomycota</taxon>
        <taxon>Agaricomycotina</taxon>
        <taxon>Agaricomycetes</taxon>
        <taxon>Agaricomycetidae</taxon>
        <taxon>Agaricales</taxon>
        <taxon>Agaricineae</taxon>
        <taxon>Crepidotaceae</taxon>
        <taxon>Crepidotus</taxon>
    </lineage>
</organism>
<evidence type="ECO:0000313" key="2">
    <source>
        <dbReference type="Proteomes" id="UP000807306"/>
    </source>
</evidence>
<reference evidence="1" key="1">
    <citation type="submission" date="2020-11" db="EMBL/GenBank/DDBJ databases">
        <authorList>
            <consortium name="DOE Joint Genome Institute"/>
            <person name="Ahrendt S."/>
            <person name="Riley R."/>
            <person name="Andreopoulos W."/>
            <person name="Labutti K."/>
            <person name="Pangilinan J."/>
            <person name="Ruiz-Duenas F.J."/>
            <person name="Barrasa J.M."/>
            <person name="Sanchez-Garcia M."/>
            <person name="Camarero S."/>
            <person name="Miyauchi S."/>
            <person name="Serrano A."/>
            <person name="Linde D."/>
            <person name="Babiker R."/>
            <person name="Drula E."/>
            <person name="Ayuso-Fernandez I."/>
            <person name="Pacheco R."/>
            <person name="Padilla G."/>
            <person name="Ferreira P."/>
            <person name="Barriuso J."/>
            <person name="Kellner H."/>
            <person name="Castanera R."/>
            <person name="Alfaro M."/>
            <person name="Ramirez L."/>
            <person name="Pisabarro A.G."/>
            <person name="Kuo A."/>
            <person name="Tritt A."/>
            <person name="Lipzen A."/>
            <person name="He G."/>
            <person name="Yan M."/>
            <person name="Ng V."/>
            <person name="Cullen D."/>
            <person name="Martin F."/>
            <person name="Rosso M.-N."/>
            <person name="Henrissat B."/>
            <person name="Hibbett D."/>
            <person name="Martinez A.T."/>
            <person name="Grigoriev I.V."/>
        </authorList>
    </citation>
    <scope>NUCLEOTIDE SEQUENCE</scope>
    <source>
        <strain evidence="1">CBS 506.95</strain>
    </source>
</reference>
<dbReference type="OrthoDB" id="2932129at2759"/>
<accession>A0A9P6EHP4</accession>
<evidence type="ECO:0000313" key="1">
    <source>
        <dbReference type="EMBL" id="KAF9529856.1"/>
    </source>
</evidence>
<sequence length="425" mass="48224">MEVAHAIFPLEIFGEIAGHLGNLNDLESLKACSLLCHSFLDLCRIHIFRTININCTDPQVQPGSNPITARQFANVLHKVPQIGQNVRIFVYHILPTDFDIPNIANALKSLKRLRSLDLFYAAKPTLDAASLLDWTTCPLQSELAYLLRHSNLRALKLRRVNNVSLIDLHQCTNLEELTITTDLTFSPYSSTFQASAFDLRVFSFVGEGVAGAKRLLHACRIDGTPAFDIKNLKMIDSFISNLNKPEVVSIFHHTFQRAQAIKSVRLAICCNFEGLCDKILPPKAFQTLTGLDLNFFYHQDLLNIGSPLRQLSQEFEKLVDLNQLGRIRVAFVLPFQLLYAWLENYRADWSLVDEVLTRKGWPHLKNVDIALWVRLFRTEPPEIAITEQEAGILVKGYLNKMRAAGLHRLNTSKTVKLELAFSTRY</sequence>
<comment type="caution">
    <text evidence="1">The sequence shown here is derived from an EMBL/GenBank/DDBJ whole genome shotgun (WGS) entry which is preliminary data.</text>
</comment>
<keyword evidence="2" id="KW-1185">Reference proteome</keyword>
<evidence type="ECO:0008006" key="3">
    <source>
        <dbReference type="Google" id="ProtNLM"/>
    </source>
</evidence>
<dbReference type="Proteomes" id="UP000807306">
    <property type="component" value="Unassembled WGS sequence"/>
</dbReference>
<proteinExistence type="predicted"/>
<name>A0A9P6EHP4_9AGAR</name>
<dbReference type="EMBL" id="MU157843">
    <property type="protein sequence ID" value="KAF9529856.1"/>
    <property type="molecule type" value="Genomic_DNA"/>
</dbReference>
<protein>
    <recommendedName>
        <fullName evidence="3">F-box domain-containing protein</fullName>
    </recommendedName>
</protein>